<gene>
    <name evidence="1" type="ORF">RN51_01646</name>
</gene>
<dbReference type="Proteomes" id="UP000033725">
    <property type="component" value="Unassembled WGS sequence"/>
</dbReference>
<protein>
    <recommendedName>
        <fullName evidence="3">DUF3854 domain-containing protein</fullName>
    </recommendedName>
</protein>
<proteinExistence type="predicted"/>
<accession>A0A0F0KUJ4</accession>
<reference evidence="1 2" key="1">
    <citation type="submission" date="2015-02" db="EMBL/GenBank/DDBJ databases">
        <title>Draft genome sequences of ten Microbacterium spp. with emphasis on heavy metal contaminated environments.</title>
        <authorList>
            <person name="Corretto E."/>
        </authorList>
    </citation>
    <scope>NUCLEOTIDE SEQUENCE [LARGE SCALE GENOMIC DNA]</scope>
    <source>
        <strain evidence="1 2">BEL163</strain>
    </source>
</reference>
<dbReference type="RefSeq" id="WP_045263551.1">
    <property type="nucleotide sequence ID" value="NZ_JYIV01000024.1"/>
</dbReference>
<evidence type="ECO:0008006" key="3">
    <source>
        <dbReference type="Google" id="ProtNLM"/>
    </source>
</evidence>
<dbReference type="AlphaFoldDB" id="A0A0F0KUJ4"/>
<comment type="caution">
    <text evidence="1">The sequence shown here is derived from an EMBL/GenBank/DDBJ whole genome shotgun (WGS) entry which is preliminary data.</text>
</comment>
<organism evidence="1 2">
    <name type="scientific">Microbacterium oxydans</name>
    <dbReference type="NCBI Taxonomy" id="82380"/>
    <lineage>
        <taxon>Bacteria</taxon>
        <taxon>Bacillati</taxon>
        <taxon>Actinomycetota</taxon>
        <taxon>Actinomycetes</taxon>
        <taxon>Micrococcales</taxon>
        <taxon>Microbacteriaceae</taxon>
        <taxon>Microbacterium</taxon>
    </lineage>
</organism>
<name>A0A0F0KUJ4_9MICO</name>
<dbReference type="EMBL" id="JYIV01000024">
    <property type="protein sequence ID" value="KJL22901.1"/>
    <property type="molecule type" value="Genomic_DNA"/>
</dbReference>
<dbReference type="PATRIC" id="fig|82380.10.peg.1655"/>
<evidence type="ECO:0000313" key="2">
    <source>
        <dbReference type="Proteomes" id="UP000033725"/>
    </source>
</evidence>
<evidence type="ECO:0000313" key="1">
    <source>
        <dbReference type="EMBL" id="KJL22901.1"/>
    </source>
</evidence>
<sequence>MTDYTNEYSDDPMASMFRPQQVKMLAEGGISPTAAYERGVLSLRVAKEQLKANWPELAWAATDEGDSGLIFEHTILNGARPAPTRLPQYRPDADSPTMLDNPKAPKYVFPKGSGTNLSIGLNAQKRLADGTARRIALVEGTKQSIAADIWAPEDVAVIGMFGIMGWKVDDRLNAALVEFCGADHRALPITVIPDADVHTNEQVLKAATWLWEELKGIRATATLGRIPAVAGAKTGLDDYLGSIPAAERTAALANLIRTATPTLDKAVEADEDDADDSFLPDVRPTILLKKVSLNEAIAFGVQAAASATRGGEPFVFRKVASDGKATALVTVAPDGTSSLWTEANAHKLWFTILQPAEREFHNAVTGQKEYDYSTSFPRDVAAALFNAALYADSIPAVRIMATEPVILPNGNIVSKPGYNGTNRVLVTIPRGQRAAWRRYSVTETPTVADAQAALDYLNTELLSDVPFAEDADRAIVLTYFVTAATRHLCGTAPGFAFDAPERGSGKSLVATVGRIIGQGNGGYQSVGHRRGQDAETWKQLGTLAIAAGRHAHIDELPREEKLTSTALSELLTAPVVKTRLLGQNAEIAVEGLMLTICGNNVQVGLDFVRRILKARLHYTGSGTAARRTGFRHDNLLRWVADNRPELLAAVHTIVRYGIQNNARPNGRLGSYEDWSSIVLGSLTAVTIGDAAVSDLVLDAQQEAADTEDELADDWAELHRFIHTEMPEGWHKTVDIVRAYRETNDAAKPNLPVSLNEFFGNESNVARGWSKVMATVKDTPMVDGTDRFALRRKKIGNGVYFRVENLAN</sequence>
<dbReference type="OrthoDB" id="5135899at2"/>